<dbReference type="Gene3D" id="3.30.710.10">
    <property type="entry name" value="Potassium Channel Kv1.1, Chain A"/>
    <property type="match status" value="1"/>
</dbReference>
<keyword evidence="3" id="KW-1185">Reference proteome</keyword>
<dbReference type="Pfam" id="PF00651">
    <property type="entry name" value="BTB"/>
    <property type="match status" value="1"/>
</dbReference>
<protein>
    <recommendedName>
        <fullName evidence="1">BTB domain-containing protein</fullName>
    </recommendedName>
</protein>
<accession>A0A812MHQ6</accession>
<organism evidence="2 3">
    <name type="scientific">Symbiodinium pilosum</name>
    <name type="common">Dinoflagellate</name>
    <dbReference type="NCBI Taxonomy" id="2952"/>
    <lineage>
        <taxon>Eukaryota</taxon>
        <taxon>Sar</taxon>
        <taxon>Alveolata</taxon>
        <taxon>Dinophyceae</taxon>
        <taxon>Suessiales</taxon>
        <taxon>Symbiodiniaceae</taxon>
        <taxon>Symbiodinium</taxon>
    </lineage>
</organism>
<dbReference type="InterPro" id="IPR000210">
    <property type="entry name" value="BTB/POZ_dom"/>
</dbReference>
<evidence type="ECO:0000259" key="1">
    <source>
        <dbReference type="PROSITE" id="PS50097"/>
    </source>
</evidence>
<dbReference type="InterPro" id="IPR011333">
    <property type="entry name" value="SKP1/BTB/POZ_sf"/>
</dbReference>
<dbReference type="PANTHER" id="PTHR24410:SF23">
    <property type="entry name" value="BTB DOMAIN-CONTAINING PROTEIN-RELATED"/>
    <property type="match status" value="1"/>
</dbReference>
<proteinExistence type="predicted"/>
<name>A0A812MHQ6_SYMPI</name>
<gene>
    <name evidence="2" type="ORF">SPIL2461_LOCUS5864</name>
</gene>
<dbReference type="SMART" id="SM00225">
    <property type="entry name" value="BTB"/>
    <property type="match status" value="1"/>
</dbReference>
<dbReference type="CDD" id="cd18186">
    <property type="entry name" value="BTB_POZ_ZBTB_KLHL-like"/>
    <property type="match status" value="1"/>
</dbReference>
<dbReference type="EMBL" id="CAJNIZ010008557">
    <property type="protein sequence ID" value="CAE7268666.1"/>
    <property type="molecule type" value="Genomic_DNA"/>
</dbReference>
<evidence type="ECO:0000313" key="2">
    <source>
        <dbReference type="EMBL" id="CAE7268666.1"/>
    </source>
</evidence>
<dbReference type="OrthoDB" id="9049620at2759"/>
<feature type="non-terminal residue" evidence="2">
    <location>
        <position position="1"/>
    </location>
</feature>
<dbReference type="PROSITE" id="PS50097">
    <property type="entry name" value="BTB"/>
    <property type="match status" value="1"/>
</dbReference>
<dbReference type="Proteomes" id="UP000649617">
    <property type="component" value="Unassembled WGS sequence"/>
</dbReference>
<dbReference type="AlphaFoldDB" id="A0A812MHQ6"/>
<dbReference type="PANTHER" id="PTHR24410">
    <property type="entry name" value="HL07962P-RELATED"/>
    <property type="match status" value="1"/>
</dbReference>
<dbReference type="InterPro" id="IPR051481">
    <property type="entry name" value="BTB-POZ/Galectin-3-binding"/>
</dbReference>
<feature type="domain" description="BTB" evidence="1">
    <location>
        <begin position="338"/>
        <end position="427"/>
    </location>
</feature>
<reference evidence="2" key="1">
    <citation type="submission" date="2021-02" db="EMBL/GenBank/DDBJ databases">
        <authorList>
            <person name="Dougan E. K."/>
            <person name="Rhodes N."/>
            <person name="Thang M."/>
            <person name="Chan C."/>
        </authorList>
    </citation>
    <scope>NUCLEOTIDE SEQUENCE</scope>
</reference>
<dbReference type="SUPFAM" id="SSF54695">
    <property type="entry name" value="POZ domain"/>
    <property type="match status" value="1"/>
</dbReference>
<comment type="caution">
    <text evidence="2">The sequence shown here is derived from an EMBL/GenBank/DDBJ whole genome shotgun (WGS) entry which is preliminary data.</text>
</comment>
<sequence>MEIGAHQVPFTGVREQTPLVHYNDTYQSATRAHDLESDCILVVGAARNATSDQGLMLDVCACGISGTVLQSCQRWQHTEHNGSGTWNVAVRSALPKDPSSGGAAQILLKGREGLLHMSYRAGSAEHLNHDTSWRKLEEILRVFSLPGCFLRILTASRVQLNSKDLVRLGTHYDLHVDGIAEQLSGSSLHSPLSKPFSVQEALRGITPEQDTLHLPGVTSTAVEDFVAFLYTSQLPWDRPAFEDDLEKRVCELCNAAVVSETPSLELCCRGWLVASGQIQNHELWELKSIEDFEMESWSSCKVAAGSIVGRGLPGAVLQDDVATLLDEVRDSNSMPLEDKVTVILGKRCCSGSTSTPRLEAHRCILAACSGFFSAALSSNFLERDGLIHLGFVEEHLLCGDESDVEVARIAFRALIRYLYTGQLDVEVPSAVDLLALLRGNFLQLEGPLDKACEACKQMALSATLQDLAGVARRAAELGLEDIAEAALHRLADSMCDQDACQAGTIRNAAAKLSHSLLVELVACLA</sequence>
<evidence type="ECO:0000313" key="3">
    <source>
        <dbReference type="Proteomes" id="UP000649617"/>
    </source>
</evidence>